<dbReference type="RefSeq" id="WP_086534663.1">
    <property type="nucleotide sequence ID" value="NZ_NGFO01000006.1"/>
</dbReference>
<dbReference type="OrthoDB" id="268331at2"/>
<feature type="region of interest" description="Disordered" evidence="2">
    <location>
        <begin position="1"/>
        <end position="20"/>
    </location>
</feature>
<dbReference type="InterPro" id="IPR023393">
    <property type="entry name" value="START-like_dom_sf"/>
</dbReference>
<dbReference type="Proteomes" id="UP000194632">
    <property type="component" value="Unassembled WGS sequence"/>
</dbReference>
<sequence>MPGEREVDDTARRDGGAVLPLRRPPIRQSTTVRSDLVHVFTTFVRTIGVWWPLQPMSIGGDRARTVTIDEYTGGRVYETWDDGTIAEWGRLAVWEPPNRFVMSWLNTPAPTEVELAFTALGPALTRVSVEHRGWEHLTEDQLREDCAAPGGYSTGAYSDGWAAALAASVDVIESTLP</sequence>
<comment type="similarity">
    <text evidence="1">Belongs to the AHA1 family.</text>
</comment>
<feature type="domain" description="Activator of Hsp90 ATPase homologue 1/2-like C-terminal" evidence="3">
    <location>
        <begin position="65"/>
        <end position="140"/>
    </location>
</feature>
<dbReference type="EMBL" id="NGFO01000006">
    <property type="protein sequence ID" value="OUC79687.1"/>
    <property type="molecule type" value="Genomic_DNA"/>
</dbReference>
<accession>A0A243QD58</accession>
<evidence type="ECO:0000313" key="5">
    <source>
        <dbReference type="Proteomes" id="UP000194632"/>
    </source>
</evidence>
<gene>
    <name evidence="4" type="ORF">CA982_07355</name>
</gene>
<keyword evidence="5" id="KW-1185">Reference proteome</keyword>
<dbReference type="InterPro" id="IPR013538">
    <property type="entry name" value="ASHA1/2-like_C"/>
</dbReference>
<dbReference type="SUPFAM" id="SSF55961">
    <property type="entry name" value="Bet v1-like"/>
    <property type="match status" value="1"/>
</dbReference>
<dbReference type="Gene3D" id="3.30.530.20">
    <property type="match status" value="1"/>
</dbReference>
<evidence type="ECO:0000256" key="1">
    <source>
        <dbReference type="ARBA" id="ARBA00006817"/>
    </source>
</evidence>
<evidence type="ECO:0000256" key="2">
    <source>
        <dbReference type="SAM" id="MobiDB-lite"/>
    </source>
</evidence>
<feature type="compositionally biased region" description="Basic and acidic residues" evidence="2">
    <location>
        <begin position="1"/>
        <end position="15"/>
    </location>
</feature>
<name>A0A243QD58_9ACTN</name>
<dbReference type="AlphaFoldDB" id="A0A243QD58"/>
<dbReference type="Pfam" id="PF08327">
    <property type="entry name" value="AHSA1"/>
    <property type="match status" value="1"/>
</dbReference>
<reference evidence="4 5" key="1">
    <citation type="submission" date="2017-05" db="EMBL/GenBank/DDBJ databases">
        <title>Biotechnological potential of actinobacteria isolated from South African environments.</title>
        <authorList>
            <person name="Le Roes-Hill M."/>
            <person name="Prins A."/>
            <person name="Durrell K.A."/>
        </authorList>
    </citation>
    <scope>NUCLEOTIDE SEQUENCE [LARGE SCALE GENOMIC DNA]</scope>
    <source>
        <strain evidence="4">BS2</strain>
    </source>
</reference>
<dbReference type="STRING" id="417102.CA982_07355"/>
<organism evidence="4 5">
    <name type="scientific">Gordonia lacunae</name>
    <dbReference type="NCBI Taxonomy" id="417102"/>
    <lineage>
        <taxon>Bacteria</taxon>
        <taxon>Bacillati</taxon>
        <taxon>Actinomycetota</taxon>
        <taxon>Actinomycetes</taxon>
        <taxon>Mycobacteriales</taxon>
        <taxon>Gordoniaceae</taxon>
        <taxon>Gordonia</taxon>
    </lineage>
</organism>
<evidence type="ECO:0000313" key="4">
    <source>
        <dbReference type="EMBL" id="OUC79687.1"/>
    </source>
</evidence>
<comment type="caution">
    <text evidence="4">The sequence shown here is derived from an EMBL/GenBank/DDBJ whole genome shotgun (WGS) entry which is preliminary data.</text>
</comment>
<evidence type="ECO:0000259" key="3">
    <source>
        <dbReference type="Pfam" id="PF08327"/>
    </source>
</evidence>
<protein>
    <recommendedName>
        <fullName evidence="3">Activator of Hsp90 ATPase homologue 1/2-like C-terminal domain-containing protein</fullName>
    </recommendedName>
</protein>
<proteinExistence type="inferred from homology"/>